<comment type="caution">
    <text evidence="2">The sequence shown here is derived from an EMBL/GenBank/DDBJ whole genome shotgun (WGS) entry which is preliminary data.</text>
</comment>
<feature type="compositionally biased region" description="Basic and acidic residues" evidence="1">
    <location>
        <begin position="45"/>
        <end position="66"/>
    </location>
</feature>
<keyword evidence="5" id="KW-1185">Reference proteome</keyword>
<feature type="region of interest" description="Disordered" evidence="1">
    <location>
        <begin position="17"/>
        <end position="66"/>
    </location>
</feature>
<dbReference type="EMBL" id="SPQS01000111">
    <property type="protein sequence ID" value="TFV65868.1"/>
    <property type="molecule type" value="Genomic_DNA"/>
</dbReference>
<protein>
    <submittedName>
        <fullName evidence="2">Uncharacterized protein</fullName>
    </submittedName>
</protein>
<accession>A0A4Y9NF75</accession>
<dbReference type="Proteomes" id="UP000297700">
    <property type="component" value="Unassembled WGS sequence"/>
</dbReference>
<evidence type="ECO:0000313" key="2">
    <source>
        <dbReference type="EMBL" id="TFV26713.1"/>
    </source>
</evidence>
<evidence type="ECO:0000256" key="1">
    <source>
        <dbReference type="SAM" id="MobiDB-lite"/>
    </source>
</evidence>
<evidence type="ECO:0000313" key="5">
    <source>
        <dbReference type="Proteomes" id="UP000298225"/>
    </source>
</evidence>
<dbReference type="AlphaFoldDB" id="A0A4Y9KMS3"/>
<dbReference type="Proteomes" id="UP000298225">
    <property type="component" value="Unassembled WGS sequence"/>
</dbReference>
<organism evidence="2 5">
    <name type="scientific">Bradyrhizobium frederickii</name>
    <dbReference type="NCBI Taxonomy" id="2560054"/>
    <lineage>
        <taxon>Bacteria</taxon>
        <taxon>Pseudomonadati</taxon>
        <taxon>Pseudomonadota</taxon>
        <taxon>Alphaproteobacteria</taxon>
        <taxon>Hyphomicrobiales</taxon>
        <taxon>Nitrobacteraceae</taxon>
        <taxon>Bradyrhizobium</taxon>
    </lineage>
</organism>
<name>A0A4Y9KMS3_9BRAD</name>
<reference evidence="2 5" key="1">
    <citation type="submission" date="2019-03" db="EMBL/GenBank/DDBJ databases">
        <title>Bradyrhizobium strains diversity isolated from Chamaecrista fasciculata.</title>
        <authorList>
            <person name="Urquiaga M.C.O."/>
            <person name="Hungria M."/>
            <person name="Delamuta J.R.M."/>
        </authorList>
    </citation>
    <scope>NUCLEOTIDE SEQUENCE [LARGE SCALE GENOMIC DNA]</scope>
    <source>
        <strain evidence="2 5">CNPSo 3424</strain>
    </source>
</reference>
<evidence type="ECO:0000313" key="4">
    <source>
        <dbReference type="Proteomes" id="UP000297700"/>
    </source>
</evidence>
<evidence type="ECO:0000313" key="3">
    <source>
        <dbReference type="EMBL" id="TFV65868.1"/>
    </source>
</evidence>
<dbReference type="EMBL" id="SPQU01000116">
    <property type="protein sequence ID" value="TFV26713.1"/>
    <property type="molecule type" value="Genomic_DNA"/>
</dbReference>
<sequence length="92" mass="10091">MSRQAFWMMGCVPSVRRARGQKGPTGVIDAMDQDRPQHKVFGSVRGEKPRPDEKPKLHDGVEAHAPRCPLSDDLRLIRRSAKGGSGSSGVRV</sequence>
<gene>
    <name evidence="3" type="ORF">E4K64_39820</name>
    <name evidence="2" type="ORF">E4K66_40175</name>
</gene>
<proteinExistence type="predicted"/>
<accession>A0A4Y9KMS3</accession>
<reference evidence="3 4" key="2">
    <citation type="submission" date="2019-03" db="EMBL/GenBank/DDBJ databases">
        <title>Bradyrhizobium strains diversity.</title>
        <authorList>
            <person name="Urquiaga M.C.O."/>
            <person name="Hungria M."/>
            <person name="Delamuta J.R.M."/>
            <person name="Klepa M.S."/>
        </authorList>
    </citation>
    <scope>NUCLEOTIDE SEQUENCE [LARGE SCALE GENOMIC DNA]</scope>
    <source>
        <strain evidence="3 4">CNPSo 3426</strain>
    </source>
</reference>